<feature type="compositionally biased region" description="Polar residues" evidence="4">
    <location>
        <begin position="764"/>
        <end position="773"/>
    </location>
</feature>
<organism evidence="6 7">
    <name type="scientific">Cinnamomum micranthum f. kanehirae</name>
    <dbReference type="NCBI Taxonomy" id="337451"/>
    <lineage>
        <taxon>Eukaryota</taxon>
        <taxon>Viridiplantae</taxon>
        <taxon>Streptophyta</taxon>
        <taxon>Embryophyta</taxon>
        <taxon>Tracheophyta</taxon>
        <taxon>Spermatophyta</taxon>
        <taxon>Magnoliopsida</taxon>
        <taxon>Magnoliidae</taxon>
        <taxon>Laurales</taxon>
        <taxon>Lauraceae</taxon>
        <taxon>Cinnamomum</taxon>
    </lineage>
</organism>
<keyword evidence="6" id="KW-0489">Methyltransferase</keyword>
<proteinExistence type="inferred from homology"/>
<keyword evidence="6" id="KW-0808">Transferase</keyword>
<dbReference type="InterPro" id="IPR002937">
    <property type="entry name" value="Amino_oxidase"/>
</dbReference>
<comment type="similarity">
    <text evidence="1">Belongs to the flavin monoamine oxidase family.</text>
</comment>
<dbReference type="EMBL" id="QPKB01000010">
    <property type="protein sequence ID" value="RWR93606.1"/>
    <property type="molecule type" value="Genomic_DNA"/>
</dbReference>
<dbReference type="GO" id="GO:0032259">
    <property type="term" value="P:methylation"/>
    <property type="evidence" value="ECO:0007669"/>
    <property type="project" value="UniProtKB-KW"/>
</dbReference>
<dbReference type="Gene3D" id="3.90.660.10">
    <property type="match status" value="1"/>
</dbReference>
<dbReference type="STRING" id="337451.A0A3S3NJV4"/>
<dbReference type="Proteomes" id="UP000283530">
    <property type="component" value="Unassembled WGS sequence"/>
</dbReference>
<evidence type="ECO:0000256" key="1">
    <source>
        <dbReference type="ARBA" id="ARBA00005995"/>
    </source>
</evidence>
<accession>A0A3S3NJV4</accession>
<dbReference type="InterPro" id="IPR050281">
    <property type="entry name" value="Flavin_monoamine_oxidase"/>
</dbReference>
<dbReference type="PANTHER" id="PTHR10742">
    <property type="entry name" value="FLAVIN MONOAMINE OXIDASE"/>
    <property type="match status" value="1"/>
</dbReference>
<evidence type="ECO:0000256" key="2">
    <source>
        <dbReference type="ARBA" id="ARBA00022853"/>
    </source>
</evidence>
<keyword evidence="3" id="KW-0560">Oxidoreductase</keyword>
<keyword evidence="7" id="KW-1185">Reference proteome</keyword>
<dbReference type="PROSITE" id="PS50934">
    <property type="entry name" value="SWIRM"/>
    <property type="match status" value="1"/>
</dbReference>
<dbReference type="Pfam" id="PF04433">
    <property type="entry name" value="SWIRM"/>
    <property type="match status" value="1"/>
</dbReference>
<dbReference type="SUPFAM" id="SSF51905">
    <property type="entry name" value="FAD/NAD(P)-binding domain"/>
    <property type="match status" value="1"/>
</dbReference>
<dbReference type="InterPro" id="IPR009057">
    <property type="entry name" value="Homeodomain-like_sf"/>
</dbReference>
<feature type="region of interest" description="Disordered" evidence="4">
    <location>
        <begin position="1"/>
        <end position="22"/>
    </location>
</feature>
<name>A0A3S3NJV4_9MAGN</name>
<dbReference type="Gene3D" id="3.50.50.60">
    <property type="entry name" value="FAD/NAD(P)-binding domain"/>
    <property type="match status" value="1"/>
</dbReference>
<dbReference type="Gene3D" id="1.10.10.10">
    <property type="entry name" value="Winged helix-like DNA-binding domain superfamily/Winged helix DNA-binding domain"/>
    <property type="match status" value="1"/>
</dbReference>
<evidence type="ECO:0000256" key="3">
    <source>
        <dbReference type="ARBA" id="ARBA00023002"/>
    </source>
</evidence>
<dbReference type="OrthoDB" id="2219495at2759"/>
<dbReference type="GO" id="GO:0006325">
    <property type="term" value="P:chromatin organization"/>
    <property type="evidence" value="ECO:0007669"/>
    <property type="project" value="UniProtKB-KW"/>
</dbReference>
<evidence type="ECO:0000313" key="7">
    <source>
        <dbReference type="Proteomes" id="UP000283530"/>
    </source>
</evidence>
<dbReference type="Pfam" id="PF01593">
    <property type="entry name" value="Amino_oxidase"/>
    <property type="match status" value="1"/>
</dbReference>
<dbReference type="PANTHER" id="PTHR10742:SF373">
    <property type="entry name" value="LYSINE-SPECIFIC HISTONE DEMETHYLASE 1 HOMOLOG 2"/>
    <property type="match status" value="1"/>
</dbReference>
<dbReference type="AlphaFoldDB" id="A0A3S3NJV4"/>
<evidence type="ECO:0000259" key="5">
    <source>
        <dbReference type="PROSITE" id="PS50934"/>
    </source>
</evidence>
<dbReference type="InterPro" id="IPR036388">
    <property type="entry name" value="WH-like_DNA-bd_sf"/>
</dbReference>
<comment type="caution">
    <text evidence="6">The sequence shown here is derived from an EMBL/GenBank/DDBJ whole genome shotgun (WGS) entry which is preliminary data.</text>
</comment>
<feature type="domain" description="SWIRM" evidence="5">
    <location>
        <begin position="54"/>
        <end position="155"/>
    </location>
</feature>
<dbReference type="GO" id="GO:0008168">
    <property type="term" value="F:methyltransferase activity"/>
    <property type="evidence" value="ECO:0007669"/>
    <property type="project" value="UniProtKB-KW"/>
</dbReference>
<dbReference type="SUPFAM" id="SSF54373">
    <property type="entry name" value="FAD-linked reductases, C-terminal domain"/>
    <property type="match status" value="1"/>
</dbReference>
<gene>
    <name evidence="6" type="ORF">CKAN_02286900</name>
</gene>
<dbReference type="InterPro" id="IPR007526">
    <property type="entry name" value="SWIRM"/>
</dbReference>
<dbReference type="FunFam" id="1.10.10.10:FF:000064">
    <property type="entry name" value="Lysine-specific histone demethylase 1A"/>
    <property type="match status" value="1"/>
</dbReference>
<feature type="compositionally biased region" description="Polar residues" evidence="4">
    <location>
        <begin position="8"/>
        <end position="22"/>
    </location>
</feature>
<reference evidence="6 7" key="1">
    <citation type="journal article" date="2019" name="Nat. Plants">
        <title>Stout camphor tree genome fills gaps in understanding of flowering plant genome evolution.</title>
        <authorList>
            <person name="Chaw S.M."/>
            <person name="Liu Y.C."/>
            <person name="Wu Y.W."/>
            <person name="Wang H.Y."/>
            <person name="Lin C.I."/>
            <person name="Wu C.S."/>
            <person name="Ke H.M."/>
            <person name="Chang L.Y."/>
            <person name="Hsu C.Y."/>
            <person name="Yang H.T."/>
            <person name="Sudianto E."/>
            <person name="Hsu M.H."/>
            <person name="Wu K.P."/>
            <person name="Wang L.N."/>
            <person name="Leebens-Mack J.H."/>
            <person name="Tsai I.J."/>
        </authorList>
    </citation>
    <scope>NUCLEOTIDE SEQUENCE [LARGE SCALE GENOMIC DNA]</scope>
    <source>
        <strain evidence="7">cv. Chaw 1501</strain>
        <tissue evidence="6">Young leaves</tissue>
    </source>
</reference>
<dbReference type="InterPro" id="IPR036188">
    <property type="entry name" value="FAD/NAD-bd_sf"/>
</dbReference>
<feature type="region of interest" description="Disordered" evidence="4">
    <location>
        <begin position="748"/>
        <end position="773"/>
    </location>
</feature>
<sequence>MKMEVPISSCTNSKRSSRRNVGSLNYDERVMDELIEKHLGGEPRKKNKTMKDLEKETETEAMIALSLGFPIDALLEEEIKAQVVSELGGIEQNNYIVVRNHILAKWRDNVRSWLSRTQIMETISNEYGSLICSAYDFLLSRGYINFGVSPSIRSHIPSEATEGSVIIVGAGLAGLAAARQLLSFGFKVVVLEGRKRPGGRVYTEKIGRKGKFAAVDLGGSVITGIHANPLGVLARQLSLPLHKVRDKCPLYKPDGAPVDERMDSKIEFIFNKLLEKANESRQILGEYANEISLGMAIETFRQLHGVAQHSEERELLDWHLANLEYANAAHLSNLSLAYWDQDDPYEMGGDHCFLAGGNWKLIHAMCQDIPIFYGKIVDTIKFGSDGVEVVVGDQVFQADAVLCTVPLGVLKNRSIRFEPELPPRKLAAIERLGFGLLNKVAMVFPHVFWGDDLDTFGSLNKDTCKRGEFFLFYSYHMVSGGPVLVALVAGEAARSVESTDPTVLLHRVLSILRGIYSPRGIDVPNPIQTICTRWGGDPLCCGSYSHVVVGSSGSDYDILAESVGDGRLFFAGEATNRQYPATMHGAFLSGLREASRILNATRSRQIGTGKCLQKSPGQWNDVLSNLFRIPDLEFGKFSFIFNPLTDDPKSMALMRVTLGNSRNEDGSECVSEQESEKGCQDLSNPQMHLYSMVSREQAYEILMVSGGDESKLFYLYRNLGLRLMGTSGLGSLGNSLLASIISARRGRSRQQFSSAPRRGHSRQRFSSAQQNII</sequence>
<evidence type="ECO:0000256" key="4">
    <source>
        <dbReference type="SAM" id="MobiDB-lite"/>
    </source>
</evidence>
<protein>
    <submittedName>
        <fullName evidence="6">Lysine-specific histone demethylase 1 2</fullName>
    </submittedName>
</protein>
<keyword evidence="2" id="KW-0156">Chromatin regulator</keyword>
<dbReference type="GO" id="GO:0016491">
    <property type="term" value="F:oxidoreductase activity"/>
    <property type="evidence" value="ECO:0007669"/>
    <property type="project" value="UniProtKB-KW"/>
</dbReference>
<evidence type="ECO:0000313" key="6">
    <source>
        <dbReference type="EMBL" id="RWR93606.1"/>
    </source>
</evidence>
<dbReference type="SUPFAM" id="SSF46689">
    <property type="entry name" value="Homeodomain-like"/>
    <property type="match status" value="1"/>
</dbReference>